<dbReference type="Proteomes" id="UP000274504">
    <property type="component" value="Unassembled WGS sequence"/>
</dbReference>
<gene>
    <name evidence="1" type="ORF">HDID_LOCUS10401</name>
</gene>
<accession>A0A0R3SXD6</accession>
<protein>
    <submittedName>
        <fullName evidence="3">Aspartoacylase</fullName>
    </submittedName>
</protein>
<evidence type="ECO:0000313" key="1">
    <source>
        <dbReference type="EMBL" id="VDL63254.1"/>
    </source>
</evidence>
<dbReference type="WBParaSite" id="HDID_0001040301-mRNA-1">
    <property type="protein sequence ID" value="HDID_0001040301-mRNA-1"/>
    <property type="gene ID" value="HDID_0001040301"/>
</dbReference>
<proteinExistence type="predicted"/>
<name>A0A0R3SXD6_HYMDI</name>
<evidence type="ECO:0000313" key="3">
    <source>
        <dbReference type="WBParaSite" id="HDID_0001040301-mRNA-1"/>
    </source>
</evidence>
<sequence>MGPKCPRFQPPGPENQVIILQMLFQKSQGESVDFIFLHGNVVIETELEVTFHSVPDHVAPEDKEVYTDDNSINLLDYKGPEGKQFNPIYFNSYIK</sequence>
<evidence type="ECO:0000313" key="2">
    <source>
        <dbReference type="Proteomes" id="UP000274504"/>
    </source>
</evidence>
<dbReference type="AlphaFoldDB" id="A0A0R3SXD6"/>
<reference evidence="3" key="1">
    <citation type="submission" date="2017-02" db="UniProtKB">
        <authorList>
            <consortium name="WormBaseParasite"/>
        </authorList>
    </citation>
    <scope>IDENTIFICATION</scope>
</reference>
<dbReference type="EMBL" id="UYSG01011661">
    <property type="protein sequence ID" value="VDL63254.1"/>
    <property type="molecule type" value="Genomic_DNA"/>
</dbReference>
<reference evidence="1 2" key="2">
    <citation type="submission" date="2018-11" db="EMBL/GenBank/DDBJ databases">
        <authorList>
            <consortium name="Pathogen Informatics"/>
        </authorList>
    </citation>
    <scope>NUCLEOTIDE SEQUENCE [LARGE SCALE GENOMIC DNA]</scope>
</reference>
<organism evidence="3">
    <name type="scientific">Hymenolepis diminuta</name>
    <name type="common">Rat tapeworm</name>
    <dbReference type="NCBI Taxonomy" id="6216"/>
    <lineage>
        <taxon>Eukaryota</taxon>
        <taxon>Metazoa</taxon>
        <taxon>Spiralia</taxon>
        <taxon>Lophotrochozoa</taxon>
        <taxon>Platyhelminthes</taxon>
        <taxon>Cestoda</taxon>
        <taxon>Eucestoda</taxon>
        <taxon>Cyclophyllidea</taxon>
        <taxon>Hymenolepididae</taxon>
        <taxon>Hymenolepis</taxon>
    </lineage>
</organism>